<dbReference type="SUPFAM" id="SSF56349">
    <property type="entry name" value="DNA breaking-rejoining enzymes"/>
    <property type="match status" value="1"/>
</dbReference>
<keyword evidence="6" id="KW-1185">Reference proteome</keyword>
<keyword evidence="1" id="KW-0233">DNA recombination</keyword>
<comment type="caution">
    <text evidence="5">The sequence shown here is derived from an EMBL/GenBank/DDBJ whole genome shotgun (WGS) entry which is preliminary data.</text>
</comment>
<dbReference type="RefSeq" id="WP_377293901.1">
    <property type="nucleotide sequence ID" value="NZ_JBHSBM010000050.1"/>
</dbReference>
<protein>
    <recommendedName>
        <fullName evidence="4">Core-binding (CB) domain-containing protein</fullName>
    </recommendedName>
</protein>
<feature type="domain" description="Core-binding (CB)" evidence="4">
    <location>
        <begin position="117"/>
        <end position="201"/>
    </location>
</feature>
<dbReference type="Gene3D" id="1.10.443.10">
    <property type="entry name" value="Intergrase catalytic core"/>
    <property type="match status" value="1"/>
</dbReference>
<name>A0ABV8IHP8_9ACTN</name>
<evidence type="ECO:0000313" key="5">
    <source>
        <dbReference type="EMBL" id="MFC4062620.1"/>
    </source>
</evidence>
<keyword evidence="2" id="KW-0238">DNA-binding</keyword>
<dbReference type="PROSITE" id="PS51900">
    <property type="entry name" value="CB"/>
    <property type="match status" value="1"/>
</dbReference>
<gene>
    <name evidence="5" type="ORF">ACFOWE_30340</name>
</gene>
<evidence type="ECO:0000259" key="4">
    <source>
        <dbReference type="PROSITE" id="PS51900"/>
    </source>
</evidence>
<organism evidence="5 6">
    <name type="scientific">Planomonospora corallina</name>
    <dbReference type="NCBI Taxonomy" id="1806052"/>
    <lineage>
        <taxon>Bacteria</taxon>
        <taxon>Bacillati</taxon>
        <taxon>Actinomycetota</taxon>
        <taxon>Actinomycetes</taxon>
        <taxon>Streptosporangiales</taxon>
        <taxon>Streptosporangiaceae</taxon>
        <taxon>Planomonospora</taxon>
    </lineage>
</organism>
<dbReference type="InterPro" id="IPR011010">
    <property type="entry name" value="DNA_brk_join_enz"/>
</dbReference>
<reference evidence="6" key="1">
    <citation type="journal article" date="2019" name="Int. J. Syst. Evol. Microbiol.">
        <title>The Global Catalogue of Microorganisms (GCM) 10K type strain sequencing project: providing services to taxonomists for standard genome sequencing and annotation.</title>
        <authorList>
            <consortium name="The Broad Institute Genomics Platform"/>
            <consortium name="The Broad Institute Genome Sequencing Center for Infectious Disease"/>
            <person name="Wu L."/>
            <person name="Ma J."/>
        </authorList>
    </citation>
    <scope>NUCLEOTIDE SEQUENCE [LARGE SCALE GENOMIC DNA]</scope>
    <source>
        <strain evidence="6">TBRC 4489</strain>
    </source>
</reference>
<feature type="region of interest" description="Disordered" evidence="3">
    <location>
        <begin position="386"/>
        <end position="406"/>
    </location>
</feature>
<evidence type="ECO:0000256" key="2">
    <source>
        <dbReference type="PROSITE-ProRule" id="PRU01248"/>
    </source>
</evidence>
<evidence type="ECO:0000256" key="1">
    <source>
        <dbReference type="ARBA" id="ARBA00023172"/>
    </source>
</evidence>
<dbReference type="InterPro" id="IPR013762">
    <property type="entry name" value="Integrase-like_cat_sf"/>
</dbReference>
<evidence type="ECO:0000256" key="3">
    <source>
        <dbReference type="SAM" id="MobiDB-lite"/>
    </source>
</evidence>
<accession>A0ABV8IHP8</accession>
<sequence length="406" mass="45496">MRLFDLPRDYARFDPRDRLNPNDPWMAWARWTIHLLGQARGWKRGICEDIEQGLAILLAGRVDGEPVLHSEMLPFLRKRVIGVGRTTDVLKRMGLFHDDRRPPFEDWLIGKLDGLAPGIGRDVESWLRILHDGGPRNKARAPATVYGYMSRIQPILLAWSQRYDHLREVTRDDVVAMLDQLHGNQRRDALIALRSLLSRAKKNGTIFRDPTRGLKAGRYHYGILQPLLPEDIDRSVQAATTPAARLMVALAGVHAARVADMLALRLDDVDLGNRRIVIAGRARPLDDLTYQLLFDWLRQRAARWPDTANPHLLINRITATTTAPASGQGACLILHRQAATLERLRVDRILEEALACGADPLHLASVFGLDTTTAIRYADSARQLLTTPAEEQDPAGSGEPKGRNGP</sequence>
<proteinExistence type="predicted"/>
<evidence type="ECO:0000313" key="6">
    <source>
        <dbReference type="Proteomes" id="UP001595850"/>
    </source>
</evidence>
<dbReference type="EMBL" id="JBHSBM010000050">
    <property type="protein sequence ID" value="MFC4062620.1"/>
    <property type="molecule type" value="Genomic_DNA"/>
</dbReference>
<dbReference type="InterPro" id="IPR044068">
    <property type="entry name" value="CB"/>
</dbReference>
<dbReference type="Proteomes" id="UP001595850">
    <property type="component" value="Unassembled WGS sequence"/>
</dbReference>